<evidence type="ECO:0000313" key="1">
    <source>
        <dbReference type="EMBL" id="CAF1265400.1"/>
    </source>
</evidence>
<dbReference type="InterPro" id="IPR037177">
    <property type="entry name" value="DLC_sf"/>
</dbReference>
<evidence type="ECO:0000313" key="2">
    <source>
        <dbReference type="Proteomes" id="UP000663852"/>
    </source>
</evidence>
<dbReference type="EMBL" id="CAJNOJ010000189">
    <property type="protein sequence ID" value="CAF1265400.1"/>
    <property type="molecule type" value="Genomic_DNA"/>
</dbReference>
<accession>A0A815B4X1</accession>
<dbReference type="GO" id="GO:0007017">
    <property type="term" value="P:microtubule-based process"/>
    <property type="evidence" value="ECO:0007669"/>
    <property type="project" value="InterPro"/>
</dbReference>
<sequence length="171" mass="19876">MKTLKYSFFKSRAMVKWEVQTQYAGITNTMKINILSAIRTLIETHGSSKMSEIGCSVKNWLQETYGGIWIVIIGKKYQFSAAAVHYDQMFLRVYENDLDWQIDLFKSQPNASGKTICTMTAIHETVKLRLRNQSVHTTTCKLITRYNKMHYNSATLTIFLEDHLLNKITFF</sequence>
<gene>
    <name evidence="1" type="ORF">EDS130_LOCUS28739</name>
</gene>
<comment type="caution">
    <text evidence="1">The sequence shown here is derived from an EMBL/GenBank/DDBJ whole genome shotgun (WGS) entry which is preliminary data.</text>
</comment>
<proteinExistence type="predicted"/>
<reference evidence="1" key="1">
    <citation type="submission" date="2021-02" db="EMBL/GenBank/DDBJ databases">
        <authorList>
            <person name="Nowell W R."/>
        </authorList>
    </citation>
    <scope>NUCLEOTIDE SEQUENCE</scope>
</reference>
<dbReference type="Proteomes" id="UP000663852">
    <property type="component" value="Unassembled WGS sequence"/>
</dbReference>
<dbReference type="SUPFAM" id="SSF54648">
    <property type="entry name" value="DLC"/>
    <property type="match status" value="1"/>
</dbReference>
<organism evidence="1 2">
    <name type="scientific">Adineta ricciae</name>
    <name type="common">Rotifer</name>
    <dbReference type="NCBI Taxonomy" id="249248"/>
    <lineage>
        <taxon>Eukaryota</taxon>
        <taxon>Metazoa</taxon>
        <taxon>Spiralia</taxon>
        <taxon>Gnathifera</taxon>
        <taxon>Rotifera</taxon>
        <taxon>Eurotatoria</taxon>
        <taxon>Bdelloidea</taxon>
        <taxon>Adinetida</taxon>
        <taxon>Adinetidae</taxon>
        <taxon>Adineta</taxon>
    </lineage>
</organism>
<protein>
    <submittedName>
        <fullName evidence="1">Uncharacterized protein</fullName>
    </submittedName>
</protein>
<dbReference type="Gene3D" id="3.30.740.10">
    <property type="entry name" value="Protein Inhibitor Of Neuronal Nitric Oxide Synthase"/>
    <property type="match status" value="1"/>
</dbReference>
<dbReference type="Pfam" id="PF01221">
    <property type="entry name" value="Dynein_light"/>
    <property type="match status" value="1"/>
</dbReference>
<name>A0A815B4X1_ADIRI</name>
<dbReference type="SMART" id="SM01375">
    <property type="entry name" value="Dynein_light"/>
    <property type="match status" value="1"/>
</dbReference>
<dbReference type="GO" id="GO:0030286">
    <property type="term" value="C:dynein complex"/>
    <property type="evidence" value="ECO:0007669"/>
    <property type="project" value="InterPro"/>
</dbReference>
<dbReference type="InterPro" id="IPR001372">
    <property type="entry name" value="Dynein_light_chain_typ-1/2"/>
</dbReference>
<dbReference type="AlphaFoldDB" id="A0A815B4X1"/>